<dbReference type="InterPro" id="IPR050090">
    <property type="entry name" value="Tyrosine_recombinase_XerCD"/>
</dbReference>
<feature type="domain" description="Tyr recombinase" evidence="4">
    <location>
        <begin position="242"/>
        <end position="420"/>
    </location>
</feature>
<dbReference type="InterPro" id="IPR010998">
    <property type="entry name" value="Integrase_recombinase_N"/>
</dbReference>
<dbReference type="SUPFAM" id="SSF56349">
    <property type="entry name" value="DNA breaking-rejoining enzymes"/>
    <property type="match status" value="1"/>
</dbReference>
<accession>A0ABP7WNI9</accession>
<dbReference type="InterPro" id="IPR013762">
    <property type="entry name" value="Integrase-like_cat_sf"/>
</dbReference>
<reference evidence="6" key="1">
    <citation type="journal article" date="2019" name="Int. J. Syst. Evol. Microbiol.">
        <title>The Global Catalogue of Microorganisms (GCM) 10K type strain sequencing project: providing services to taxonomists for standard genome sequencing and annotation.</title>
        <authorList>
            <consortium name="The Broad Institute Genomics Platform"/>
            <consortium name="The Broad Institute Genome Sequencing Center for Infectious Disease"/>
            <person name="Wu L."/>
            <person name="Ma J."/>
        </authorList>
    </citation>
    <scope>NUCLEOTIDE SEQUENCE [LARGE SCALE GENOMIC DNA]</scope>
    <source>
        <strain evidence="6">JCM 17085</strain>
    </source>
</reference>
<evidence type="ECO:0000313" key="5">
    <source>
        <dbReference type="EMBL" id="GAA4093050.1"/>
    </source>
</evidence>
<name>A0ABP7WNI9_9SPHI</name>
<comment type="similarity">
    <text evidence="1">Belongs to the 'phage' integrase family.</text>
</comment>
<evidence type="ECO:0000313" key="6">
    <source>
        <dbReference type="Proteomes" id="UP001500841"/>
    </source>
</evidence>
<dbReference type="EMBL" id="BAABCV010000004">
    <property type="protein sequence ID" value="GAA4093050.1"/>
    <property type="molecule type" value="Genomic_DNA"/>
</dbReference>
<dbReference type="InterPro" id="IPR035386">
    <property type="entry name" value="Arm-DNA-bind_5"/>
</dbReference>
<organism evidence="5 6">
    <name type="scientific">Mucilaginibacter panaciglaebae</name>
    <dbReference type="NCBI Taxonomy" id="502331"/>
    <lineage>
        <taxon>Bacteria</taxon>
        <taxon>Pseudomonadati</taxon>
        <taxon>Bacteroidota</taxon>
        <taxon>Sphingobacteriia</taxon>
        <taxon>Sphingobacteriales</taxon>
        <taxon>Sphingobacteriaceae</taxon>
        <taxon>Mucilaginibacter</taxon>
    </lineage>
</organism>
<dbReference type="Gene3D" id="1.10.150.130">
    <property type="match status" value="1"/>
</dbReference>
<keyword evidence="2" id="KW-0238">DNA-binding</keyword>
<evidence type="ECO:0000256" key="3">
    <source>
        <dbReference type="ARBA" id="ARBA00023172"/>
    </source>
</evidence>
<keyword evidence="3" id="KW-0233">DNA recombination</keyword>
<evidence type="ECO:0000256" key="2">
    <source>
        <dbReference type="ARBA" id="ARBA00023125"/>
    </source>
</evidence>
<dbReference type="PROSITE" id="PS51898">
    <property type="entry name" value="TYR_RECOMBINASE"/>
    <property type="match status" value="1"/>
</dbReference>
<dbReference type="Pfam" id="PF17293">
    <property type="entry name" value="Arm-DNA-bind_5"/>
    <property type="match status" value="1"/>
</dbReference>
<dbReference type="CDD" id="cd01185">
    <property type="entry name" value="INTN1_C_like"/>
    <property type="match status" value="1"/>
</dbReference>
<dbReference type="InterPro" id="IPR011010">
    <property type="entry name" value="DNA_brk_join_enz"/>
</dbReference>
<gene>
    <name evidence="5" type="ORF">GCM10022392_14320</name>
</gene>
<dbReference type="InterPro" id="IPR002104">
    <property type="entry name" value="Integrase_catalytic"/>
</dbReference>
<dbReference type="PANTHER" id="PTHR30349:SF64">
    <property type="entry name" value="PROPHAGE INTEGRASE INTD-RELATED"/>
    <property type="match status" value="1"/>
</dbReference>
<dbReference type="Pfam" id="PF00589">
    <property type="entry name" value="Phage_integrase"/>
    <property type="match status" value="1"/>
</dbReference>
<dbReference type="Gene3D" id="1.10.443.10">
    <property type="entry name" value="Intergrase catalytic core"/>
    <property type="match status" value="1"/>
</dbReference>
<proteinExistence type="inferred from homology"/>
<sequence>MKNNQNISLLFWHRKSKQDKNDYAPIICRISIKGGPKAEISLGKKAHLDEWDLENKKAKGKDKETKEINLKISELTVDLNRHFILLQGRYEKITALMLKNVYLGKPAKQQKVVNKSEKLIEKKSSSPTFLQTVDIHIANFEKMVEKGLRSAETLKQWNSTRTKLKEFLQFRYGVFDMNLDKIKYSFALDFYMYLTTEQKKVIKDSAAKNHIKKTKGVLNFAERNNWINKNPLLQFKCGTEEKEIEPLEIIEVEKIWRKKISIRRLAEVRDAFIFQCFTGFAFQDVYALTPENITLVGIAKERWLIKDRGKTGIIEMVPIMPIVEEILLRYENHLCRTEHGRLIPVNSNYRYNCYLKELATICGINRDFNTHLARHTFADIMLNILEFSLAEVSRMLGHKTIRTTQRYARVRKQLISKTYANQKKNLFTTDGQLRRIGLSMR</sequence>
<comment type="caution">
    <text evidence="5">The sequence shown here is derived from an EMBL/GenBank/DDBJ whole genome shotgun (WGS) entry which is preliminary data.</text>
</comment>
<dbReference type="RefSeq" id="WP_345102293.1">
    <property type="nucleotide sequence ID" value="NZ_BAABCV010000004.1"/>
</dbReference>
<dbReference type="PANTHER" id="PTHR30349">
    <property type="entry name" value="PHAGE INTEGRASE-RELATED"/>
    <property type="match status" value="1"/>
</dbReference>
<keyword evidence="6" id="KW-1185">Reference proteome</keyword>
<dbReference type="Pfam" id="PF13102">
    <property type="entry name" value="Phage_int_SAM_5"/>
    <property type="match status" value="1"/>
</dbReference>
<protein>
    <submittedName>
        <fullName evidence="5">Site-specific integrase</fullName>
    </submittedName>
</protein>
<evidence type="ECO:0000259" key="4">
    <source>
        <dbReference type="PROSITE" id="PS51898"/>
    </source>
</evidence>
<evidence type="ECO:0000256" key="1">
    <source>
        <dbReference type="ARBA" id="ARBA00008857"/>
    </source>
</evidence>
<dbReference type="Proteomes" id="UP001500841">
    <property type="component" value="Unassembled WGS sequence"/>
</dbReference>
<dbReference type="InterPro" id="IPR025269">
    <property type="entry name" value="SAM-like_dom"/>
</dbReference>